<keyword evidence="1" id="KW-0812">Transmembrane</keyword>
<reference evidence="3" key="1">
    <citation type="submission" date="2018-04" db="EMBL/GenBank/DDBJ databases">
        <authorList>
            <person name="Cornet L."/>
        </authorList>
    </citation>
    <scope>NUCLEOTIDE SEQUENCE [LARGE SCALE GENOMIC DNA]</scope>
</reference>
<evidence type="ECO:0000313" key="2">
    <source>
        <dbReference type="EMBL" id="PZO17332.1"/>
    </source>
</evidence>
<comment type="caution">
    <text evidence="2">The sequence shown here is derived from an EMBL/GenBank/DDBJ whole genome shotgun (WGS) entry which is preliminary data.</text>
</comment>
<proteinExistence type="predicted"/>
<protein>
    <submittedName>
        <fullName evidence="2">Uncharacterized protein</fullName>
    </submittedName>
</protein>
<keyword evidence="1" id="KW-1133">Transmembrane helix</keyword>
<gene>
    <name evidence="2" type="ORF">DCF25_11330</name>
</gene>
<reference evidence="2 3" key="2">
    <citation type="submission" date="2018-06" db="EMBL/GenBank/DDBJ databases">
        <title>Metagenomic assembly of (sub)arctic Cyanobacteria and their associated microbiome from non-axenic cultures.</title>
        <authorList>
            <person name="Baurain D."/>
        </authorList>
    </citation>
    <scope>NUCLEOTIDE SEQUENCE [LARGE SCALE GENOMIC DNA]</scope>
    <source>
        <strain evidence="2">ULC129bin1</strain>
    </source>
</reference>
<keyword evidence="1" id="KW-0472">Membrane</keyword>
<dbReference type="AlphaFoldDB" id="A0A2W4U9N1"/>
<feature type="transmembrane region" description="Helical" evidence="1">
    <location>
        <begin position="525"/>
        <end position="543"/>
    </location>
</feature>
<feature type="transmembrane region" description="Helical" evidence="1">
    <location>
        <begin position="6"/>
        <end position="24"/>
    </location>
</feature>
<dbReference type="Proteomes" id="UP000249354">
    <property type="component" value="Unassembled WGS sequence"/>
</dbReference>
<sequence length="561" mass="62040">MSLPIILEIAIGLIFIYLTLSLVASEIQEILSALFQWRAEHLKRSIEQLLAGDSLADRTTVGYLIQGEVRDPAMVRRRDASTAHRNRRAAKTLADRLYDSPLIEDLNYEAQGRLAGLLRYFLHGIGAIYRTLTFSRNVFGTKTSGPSYIPAETFATSLIERLKLEDFQRVLTRSRFEAFVHNDVRSPLHNSIQELRARTGDETLLTAEVSYFDQQLSRISEALAAQQLTLETAINQVVRQIQSFEEMAAELPLSNPVAVQSFSNRIKYLRTGLVGQSTSGQSTVGQGEGTAVLIARVRPSLSDLTALLDPSSATYNELVSLTRREGAAVNHALSNALETIQNSEVIPARLRSSLATLASRAESRVRTDVHSTGNELQQLQTELETWFNNGMTRASGVYRRNVKGVGLMIGLAIAFTINADTFYMFQRLSTDPAIRSSIVQAAEQIEVRGIETPEQLAADSGISELSDDLTAQIAENMEVDLRSVGTAVERSLAQYPLPIGRSKAVIEAQQAAEQNWPIKFIPQRLVGWLITALALSMGASFWFDLLRKVMSVRASGDKPKE</sequence>
<dbReference type="EMBL" id="QBMC01000069">
    <property type="protein sequence ID" value="PZO17332.1"/>
    <property type="molecule type" value="Genomic_DNA"/>
</dbReference>
<name>A0A2W4U9N1_9CYAN</name>
<evidence type="ECO:0000313" key="3">
    <source>
        <dbReference type="Proteomes" id="UP000249354"/>
    </source>
</evidence>
<organism evidence="2 3">
    <name type="scientific">Leptolyngbya foveolarum</name>
    <dbReference type="NCBI Taxonomy" id="47253"/>
    <lineage>
        <taxon>Bacteria</taxon>
        <taxon>Bacillati</taxon>
        <taxon>Cyanobacteriota</taxon>
        <taxon>Cyanophyceae</taxon>
        <taxon>Leptolyngbyales</taxon>
        <taxon>Leptolyngbyaceae</taxon>
        <taxon>Leptolyngbya group</taxon>
        <taxon>Leptolyngbya</taxon>
    </lineage>
</organism>
<evidence type="ECO:0000256" key="1">
    <source>
        <dbReference type="SAM" id="Phobius"/>
    </source>
</evidence>
<accession>A0A2W4U9N1</accession>